<gene>
    <name evidence="14" type="ORF">KO481_39155</name>
</gene>
<keyword evidence="7" id="KW-0630">Potassium</keyword>
<evidence type="ECO:0000256" key="11">
    <source>
        <dbReference type="ARBA" id="ARBA00023303"/>
    </source>
</evidence>
<evidence type="ECO:0000256" key="1">
    <source>
        <dbReference type="ARBA" id="ARBA00004141"/>
    </source>
</evidence>
<keyword evidence="5 13" id="KW-0812">Transmembrane</keyword>
<comment type="similarity">
    <text evidence="2">Belongs to the TMEM175 family.</text>
</comment>
<evidence type="ECO:0000256" key="4">
    <source>
        <dbReference type="ARBA" id="ARBA00022538"/>
    </source>
</evidence>
<evidence type="ECO:0000256" key="12">
    <source>
        <dbReference type="ARBA" id="ARBA00034430"/>
    </source>
</evidence>
<organism evidence="14 15">
    <name type="scientific">Nocardia albiluteola</name>
    <dbReference type="NCBI Taxonomy" id="2842303"/>
    <lineage>
        <taxon>Bacteria</taxon>
        <taxon>Bacillati</taxon>
        <taxon>Actinomycetota</taxon>
        <taxon>Actinomycetes</taxon>
        <taxon>Mycobacteriales</taxon>
        <taxon>Nocardiaceae</taxon>
        <taxon>Nocardia</taxon>
    </lineage>
</organism>
<name>A0ABS6BE90_9NOCA</name>
<evidence type="ECO:0000256" key="2">
    <source>
        <dbReference type="ARBA" id="ARBA00006920"/>
    </source>
</evidence>
<dbReference type="EMBL" id="JAHKNI010000022">
    <property type="protein sequence ID" value="MBU3067528.1"/>
    <property type="molecule type" value="Genomic_DNA"/>
</dbReference>
<feature type="transmembrane region" description="Helical" evidence="13">
    <location>
        <begin position="112"/>
        <end position="135"/>
    </location>
</feature>
<keyword evidence="15" id="KW-1185">Reference proteome</keyword>
<dbReference type="Proteomes" id="UP000733379">
    <property type="component" value="Unassembled WGS sequence"/>
</dbReference>
<evidence type="ECO:0000256" key="6">
    <source>
        <dbReference type="ARBA" id="ARBA00022826"/>
    </source>
</evidence>
<evidence type="ECO:0000256" key="7">
    <source>
        <dbReference type="ARBA" id="ARBA00022958"/>
    </source>
</evidence>
<keyword evidence="11" id="KW-0407">Ion channel</keyword>
<comment type="caution">
    <text evidence="14">The sequence shown here is derived from an EMBL/GenBank/DDBJ whole genome shotgun (WGS) entry which is preliminary data.</text>
</comment>
<reference evidence="14 15" key="1">
    <citation type="submission" date="2021-06" db="EMBL/GenBank/DDBJ databases">
        <title>Actinomycetes sequencing.</title>
        <authorList>
            <person name="Shan Q."/>
        </authorList>
    </citation>
    <scope>NUCLEOTIDE SEQUENCE [LARGE SCALE GENOMIC DNA]</scope>
    <source>
        <strain evidence="14 15">NEAU-G5</strain>
    </source>
</reference>
<accession>A0ABS6BE90</accession>
<evidence type="ECO:0000256" key="13">
    <source>
        <dbReference type="SAM" id="Phobius"/>
    </source>
</evidence>
<keyword evidence="3" id="KW-0813">Transport</keyword>
<keyword evidence="8 13" id="KW-1133">Transmembrane helix</keyword>
<keyword evidence="4" id="KW-0633">Potassium transport</keyword>
<sequence length="207" mass="22734">MDTGRTEAFSDGVFAVAITLLVLNFHTPEGNLRSGLLHMWPSLLAYAVSFLNVGIMWMNHHAMFRHVARADRPLQLLNLLLLMAVVLVPFPTDMLGQMLSHELHGGDTATGAFVYGLVMIAMAAGFSGVWFYAVLRPGILKARIDRHALRVATFRFCVGAVVYILATALALWEPLAALIVFGLLSFYYSFEHLPLAPASRDRSSSSA</sequence>
<comment type="catalytic activity">
    <reaction evidence="12">
        <text>K(+)(in) = K(+)(out)</text>
        <dbReference type="Rhea" id="RHEA:29463"/>
        <dbReference type="ChEBI" id="CHEBI:29103"/>
    </reaction>
</comment>
<keyword evidence="9" id="KW-0406">Ion transport</keyword>
<dbReference type="InterPro" id="IPR010617">
    <property type="entry name" value="TMEM175-like"/>
</dbReference>
<dbReference type="PANTHER" id="PTHR31462">
    <property type="entry name" value="ENDOSOMAL/LYSOSOMAL POTASSIUM CHANNEL TMEM175"/>
    <property type="match status" value="1"/>
</dbReference>
<evidence type="ECO:0000313" key="14">
    <source>
        <dbReference type="EMBL" id="MBU3067528.1"/>
    </source>
</evidence>
<dbReference type="RefSeq" id="WP_215923604.1">
    <property type="nucleotide sequence ID" value="NZ_JAHKNI010000022.1"/>
</dbReference>
<comment type="subcellular location">
    <subcellularLocation>
        <location evidence="1">Membrane</location>
        <topology evidence="1">Multi-pass membrane protein</topology>
    </subcellularLocation>
</comment>
<keyword evidence="10 13" id="KW-0472">Membrane</keyword>
<evidence type="ECO:0000256" key="9">
    <source>
        <dbReference type="ARBA" id="ARBA00023065"/>
    </source>
</evidence>
<dbReference type="PANTHER" id="PTHR31462:SF5">
    <property type="entry name" value="ENDOSOMAL_LYSOSOMAL PROTON CHANNEL TMEM175"/>
    <property type="match status" value="1"/>
</dbReference>
<feature type="transmembrane region" description="Helical" evidence="13">
    <location>
        <begin position="7"/>
        <end position="25"/>
    </location>
</feature>
<evidence type="ECO:0000313" key="15">
    <source>
        <dbReference type="Proteomes" id="UP000733379"/>
    </source>
</evidence>
<evidence type="ECO:0000256" key="5">
    <source>
        <dbReference type="ARBA" id="ARBA00022692"/>
    </source>
</evidence>
<dbReference type="Pfam" id="PF06736">
    <property type="entry name" value="TMEM175"/>
    <property type="match status" value="1"/>
</dbReference>
<protein>
    <submittedName>
        <fullName evidence="14">DUF1211 domain-containing protein</fullName>
    </submittedName>
</protein>
<feature type="transmembrane region" description="Helical" evidence="13">
    <location>
        <begin position="76"/>
        <end position="92"/>
    </location>
</feature>
<proteinExistence type="inferred from homology"/>
<evidence type="ECO:0000256" key="3">
    <source>
        <dbReference type="ARBA" id="ARBA00022448"/>
    </source>
</evidence>
<keyword evidence="6" id="KW-0631">Potassium channel</keyword>
<feature type="transmembrane region" description="Helical" evidence="13">
    <location>
        <begin position="37"/>
        <end position="55"/>
    </location>
</feature>
<evidence type="ECO:0000256" key="10">
    <source>
        <dbReference type="ARBA" id="ARBA00023136"/>
    </source>
</evidence>
<evidence type="ECO:0000256" key="8">
    <source>
        <dbReference type="ARBA" id="ARBA00022989"/>
    </source>
</evidence>